<evidence type="ECO:0000313" key="7">
    <source>
        <dbReference type="EMBL" id="TGO21294.1"/>
    </source>
</evidence>
<keyword evidence="1" id="KW-0547">Nucleotide-binding</keyword>
<dbReference type="GO" id="GO:0016787">
    <property type="term" value="F:hydrolase activity"/>
    <property type="evidence" value="ECO:0007669"/>
    <property type="project" value="UniProtKB-KW"/>
</dbReference>
<evidence type="ECO:0000256" key="2">
    <source>
        <dbReference type="ARBA" id="ARBA00022801"/>
    </source>
</evidence>
<reference evidence="7 8" key="1">
    <citation type="submission" date="2017-12" db="EMBL/GenBank/DDBJ databases">
        <title>Comparative genomics of Botrytis spp.</title>
        <authorList>
            <person name="Valero-Jimenez C.A."/>
            <person name="Tapia P."/>
            <person name="Veloso J."/>
            <person name="Silva-Moreno E."/>
            <person name="Staats M."/>
            <person name="Valdes J.H."/>
            <person name="Van Kan J.A.L."/>
        </authorList>
    </citation>
    <scope>NUCLEOTIDE SEQUENCE [LARGE SCALE GENOMIC DNA]</scope>
    <source>
        <strain evidence="7 8">Bp0003</strain>
    </source>
</reference>
<evidence type="ECO:0000259" key="6">
    <source>
        <dbReference type="PROSITE" id="PS51194"/>
    </source>
</evidence>
<feature type="compositionally biased region" description="Acidic residues" evidence="5">
    <location>
        <begin position="1068"/>
        <end position="1077"/>
    </location>
</feature>
<sequence length="1077" mass="122132">MDEIQSKGNYATEPEIPPDPENMVVSEAYGRSAKMPPRIPKTVSGRKKFLETPMKAEEDDLRQSDAAAWSASRADSTPRTPCKRPRPYYSCVEDEDEDKFDVLPNNEASDSDEFPPVNDICSSSKRQKSLQDDRPVHRGLFNLFRPGGNERSVEFPSNDGSDYEESEERGSSDNENNGDSLFVAAQVSPSRNKAKTTKTFRQKPSRCAEEWWSRPENMNTKLTKSQSRRTFAKDGAEDKLQSMMNHDPLAGKGSERDGAPTQFLDVSNKSEWFKLLSNLNLSGDCRGDPSSLKIANESFGLGKIKLIHLENDRSLHKTTWLLKGMKNPLWHHQLIGVHWMMGREFSKEGSQGGINADAMGLGKTVEVLAAIVANPRPKGAIKKKIGPTLTVCPACIIDQWQTEIEKHLEEDKYQNVVVYKGGAGPTKANLMGADIVLASYTQVRLSCPWPPETILRRLRKEATSKGNKVPMNPKAVEDWIDRHREKQGGILHKISWYRVVLDEAQNIKNEAVRTSHAANALSDTNDEPTRRFTREFCEENNKRCDERIDKVLGRIILRRTMTDKILGREIVELPPFTKKNNLILFNQATEILYRAVEQRFRDLVKEAFQKDDPRKKMQYSIIAVLRLRQFTAHPLIIEPQMKIMFDSKELKEIQKQMNGADPHLHYRIDLWIGDLESGRENPRSFKFQDADACGICDEVEIEDAQQVRTCNNRHVFCRSCIDHYCTNQAATELVDDGKMKCPAAFCEGIFEFDRLKNVNGTPKEKSSKQKKGRDVLRYVPPLGARSEWLEDVNAGKFGLPQSTKLADIRRLLLKWRREARSDKTIIFVQWKAMILLIGMMLEEENFHFVYYTGDMSKRKRAAAMDSFENMKEVTVMIMGLQVGGVGLNITCANRAIMVDLWWNQAIEMQANARIYRIGQPKETHFRRGVVRRSVDVRLALMQLRKNALIAGTCKALSNHGQMSALGRVIEDENGNPIDIVADYRALDKAEVLALLREGDTDMTGPGVYHNSGQEEDAEEGGANEPMETDEAGPEIDAYPEANAFETDFDDETFAEALKNEFRGTNETADNDYEFPEP</sequence>
<organism evidence="7 8">
    <name type="scientific">Botrytis paeoniae</name>
    <dbReference type="NCBI Taxonomy" id="278948"/>
    <lineage>
        <taxon>Eukaryota</taxon>
        <taxon>Fungi</taxon>
        <taxon>Dikarya</taxon>
        <taxon>Ascomycota</taxon>
        <taxon>Pezizomycotina</taxon>
        <taxon>Leotiomycetes</taxon>
        <taxon>Helotiales</taxon>
        <taxon>Sclerotiniaceae</taxon>
        <taxon>Botrytis</taxon>
    </lineage>
</organism>
<evidence type="ECO:0000256" key="1">
    <source>
        <dbReference type="ARBA" id="ARBA00022741"/>
    </source>
</evidence>
<dbReference type="PROSITE" id="PS51194">
    <property type="entry name" value="HELICASE_CTER"/>
    <property type="match status" value="1"/>
</dbReference>
<dbReference type="GO" id="GO:0004386">
    <property type="term" value="F:helicase activity"/>
    <property type="evidence" value="ECO:0007669"/>
    <property type="project" value="UniProtKB-KW"/>
</dbReference>
<dbReference type="InterPro" id="IPR049730">
    <property type="entry name" value="SNF2/RAD54-like_C"/>
</dbReference>
<proteinExistence type="predicted"/>
<dbReference type="InterPro" id="IPR014001">
    <property type="entry name" value="Helicase_ATP-bd"/>
</dbReference>
<dbReference type="PANTHER" id="PTHR45626">
    <property type="entry name" value="TRANSCRIPTION TERMINATION FACTOR 2-RELATED"/>
    <property type="match status" value="1"/>
</dbReference>
<dbReference type="EMBL" id="PQXI01000227">
    <property type="protein sequence ID" value="TGO21294.1"/>
    <property type="molecule type" value="Genomic_DNA"/>
</dbReference>
<dbReference type="InterPro" id="IPR038718">
    <property type="entry name" value="SNF2-like_sf"/>
</dbReference>
<keyword evidence="8" id="KW-1185">Reference proteome</keyword>
<dbReference type="Gene3D" id="3.40.50.10810">
    <property type="entry name" value="Tandem AAA-ATPase domain"/>
    <property type="match status" value="1"/>
</dbReference>
<dbReference type="CDD" id="cd18008">
    <property type="entry name" value="DEXDc_SHPRH-like"/>
    <property type="match status" value="1"/>
</dbReference>
<dbReference type="InterPro" id="IPR027417">
    <property type="entry name" value="P-loop_NTPase"/>
</dbReference>
<dbReference type="InterPro" id="IPR000330">
    <property type="entry name" value="SNF2_N"/>
</dbReference>
<feature type="compositionally biased region" description="Acidic residues" evidence="5">
    <location>
        <begin position="1013"/>
        <end position="1033"/>
    </location>
</feature>
<dbReference type="SUPFAM" id="SSF52540">
    <property type="entry name" value="P-loop containing nucleoside triphosphate hydrolases"/>
    <property type="match status" value="2"/>
</dbReference>
<keyword evidence="2" id="KW-0378">Hydrolase</keyword>
<dbReference type="Gene3D" id="3.40.50.300">
    <property type="entry name" value="P-loop containing nucleotide triphosphate hydrolases"/>
    <property type="match status" value="1"/>
</dbReference>
<feature type="region of interest" description="Disordered" evidence="5">
    <location>
        <begin position="1002"/>
        <end position="1034"/>
    </location>
</feature>
<dbReference type="GO" id="GO:0008094">
    <property type="term" value="F:ATP-dependent activity, acting on DNA"/>
    <property type="evidence" value="ECO:0007669"/>
    <property type="project" value="TreeGrafter"/>
</dbReference>
<evidence type="ECO:0000256" key="4">
    <source>
        <dbReference type="ARBA" id="ARBA00022840"/>
    </source>
</evidence>
<dbReference type="SMART" id="SM00490">
    <property type="entry name" value="HELICc"/>
    <property type="match status" value="1"/>
</dbReference>
<feature type="region of interest" description="Disordered" evidence="5">
    <location>
        <begin position="1"/>
        <end position="179"/>
    </location>
</feature>
<dbReference type="AlphaFoldDB" id="A0A4Z1F957"/>
<feature type="compositionally biased region" description="Low complexity" evidence="5">
    <location>
        <begin position="64"/>
        <end position="75"/>
    </location>
</feature>
<dbReference type="SMART" id="SM00487">
    <property type="entry name" value="DEXDc"/>
    <property type="match status" value="1"/>
</dbReference>
<dbReference type="GO" id="GO:0005634">
    <property type="term" value="C:nucleus"/>
    <property type="evidence" value="ECO:0007669"/>
    <property type="project" value="TreeGrafter"/>
</dbReference>
<dbReference type="Pfam" id="PF00271">
    <property type="entry name" value="Helicase_C"/>
    <property type="match status" value="1"/>
</dbReference>
<evidence type="ECO:0000256" key="3">
    <source>
        <dbReference type="ARBA" id="ARBA00022806"/>
    </source>
</evidence>
<evidence type="ECO:0000313" key="8">
    <source>
        <dbReference type="Proteomes" id="UP000297910"/>
    </source>
</evidence>
<gene>
    <name evidence="7" type="ORF">BPAE_0228g00080</name>
</gene>
<accession>A0A4Z1F957</accession>
<feature type="region of interest" description="Disordered" evidence="5">
    <location>
        <begin position="1058"/>
        <end position="1077"/>
    </location>
</feature>
<dbReference type="Pfam" id="PF00176">
    <property type="entry name" value="SNF2-rel_dom"/>
    <property type="match status" value="1"/>
</dbReference>
<evidence type="ECO:0000256" key="5">
    <source>
        <dbReference type="SAM" id="MobiDB-lite"/>
    </source>
</evidence>
<dbReference type="Proteomes" id="UP000297910">
    <property type="component" value="Unassembled WGS sequence"/>
</dbReference>
<keyword evidence="4" id="KW-0067">ATP-binding</keyword>
<dbReference type="PANTHER" id="PTHR45626:SF17">
    <property type="entry name" value="HELICASE-LIKE TRANSCRIPTION FACTOR"/>
    <property type="match status" value="1"/>
</dbReference>
<dbReference type="SUPFAM" id="SSF57850">
    <property type="entry name" value="RING/U-box"/>
    <property type="match status" value="1"/>
</dbReference>
<dbReference type="CDD" id="cd18793">
    <property type="entry name" value="SF2_C_SNF"/>
    <property type="match status" value="1"/>
</dbReference>
<feature type="domain" description="Helicase C-terminal" evidence="6">
    <location>
        <begin position="807"/>
        <end position="960"/>
    </location>
</feature>
<name>A0A4Z1F957_9HELO</name>
<dbReference type="InterPro" id="IPR001650">
    <property type="entry name" value="Helicase_C-like"/>
</dbReference>
<keyword evidence="3" id="KW-0347">Helicase</keyword>
<protein>
    <recommendedName>
        <fullName evidence="6">Helicase C-terminal domain-containing protein</fullName>
    </recommendedName>
</protein>
<dbReference type="GO" id="GO:0006281">
    <property type="term" value="P:DNA repair"/>
    <property type="evidence" value="ECO:0007669"/>
    <property type="project" value="TreeGrafter"/>
</dbReference>
<comment type="caution">
    <text evidence="7">The sequence shown here is derived from an EMBL/GenBank/DDBJ whole genome shotgun (WGS) entry which is preliminary data.</text>
</comment>
<dbReference type="InterPro" id="IPR050628">
    <property type="entry name" value="SNF2_RAD54_helicase_TF"/>
</dbReference>
<dbReference type="GO" id="GO:0005524">
    <property type="term" value="F:ATP binding"/>
    <property type="evidence" value="ECO:0007669"/>
    <property type="project" value="UniProtKB-KW"/>
</dbReference>